<dbReference type="InterPro" id="IPR011711">
    <property type="entry name" value="GntR_C"/>
</dbReference>
<dbReference type="EMBL" id="VCIW01000001">
    <property type="protein sequence ID" value="TLS53876.1"/>
    <property type="molecule type" value="Genomic_DNA"/>
</dbReference>
<keyword evidence="1" id="KW-0805">Transcription regulation</keyword>
<name>A0A5R9GHD7_9BACL</name>
<dbReference type="SMART" id="SM00345">
    <property type="entry name" value="HTH_GNTR"/>
    <property type="match status" value="1"/>
</dbReference>
<evidence type="ECO:0000313" key="5">
    <source>
        <dbReference type="EMBL" id="TLS53876.1"/>
    </source>
</evidence>
<accession>A0A5R9GHD7</accession>
<comment type="caution">
    <text evidence="5">The sequence shown here is derived from an EMBL/GenBank/DDBJ whole genome shotgun (WGS) entry which is preliminary data.</text>
</comment>
<dbReference type="AlphaFoldDB" id="A0A5R9GHD7"/>
<dbReference type="GO" id="GO:0003677">
    <property type="term" value="F:DNA binding"/>
    <property type="evidence" value="ECO:0007669"/>
    <property type="project" value="UniProtKB-KW"/>
</dbReference>
<dbReference type="Gene3D" id="1.10.10.10">
    <property type="entry name" value="Winged helix-like DNA-binding domain superfamily/Winged helix DNA-binding domain"/>
    <property type="match status" value="1"/>
</dbReference>
<dbReference type="InterPro" id="IPR036390">
    <property type="entry name" value="WH_DNA-bd_sf"/>
</dbReference>
<dbReference type="InterPro" id="IPR000524">
    <property type="entry name" value="Tscrpt_reg_HTH_GntR"/>
</dbReference>
<organism evidence="5 6">
    <name type="scientific">Paenibacillus antri</name>
    <dbReference type="NCBI Taxonomy" id="2582848"/>
    <lineage>
        <taxon>Bacteria</taxon>
        <taxon>Bacillati</taxon>
        <taxon>Bacillota</taxon>
        <taxon>Bacilli</taxon>
        <taxon>Bacillales</taxon>
        <taxon>Paenibacillaceae</taxon>
        <taxon>Paenibacillus</taxon>
    </lineage>
</organism>
<dbReference type="InterPro" id="IPR036388">
    <property type="entry name" value="WH-like_DNA-bd_sf"/>
</dbReference>
<dbReference type="Gene3D" id="1.20.120.530">
    <property type="entry name" value="GntR ligand-binding domain-like"/>
    <property type="match status" value="1"/>
</dbReference>
<dbReference type="OrthoDB" id="114741at2"/>
<dbReference type="Pfam" id="PF00392">
    <property type="entry name" value="GntR"/>
    <property type="match status" value="1"/>
</dbReference>
<dbReference type="SUPFAM" id="SSF46785">
    <property type="entry name" value="Winged helix' DNA-binding domain"/>
    <property type="match status" value="1"/>
</dbReference>
<dbReference type="SMART" id="SM00895">
    <property type="entry name" value="FCD"/>
    <property type="match status" value="1"/>
</dbReference>
<dbReference type="SUPFAM" id="SSF48008">
    <property type="entry name" value="GntR ligand-binding domain-like"/>
    <property type="match status" value="1"/>
</dbReference>
<dbReference type="Pfam" id="PF07729">
    <property type="entry name" value="FCD"/>
    <property type="match status" value="1"/>
</dbReference>
<gene>
    <name evidence="5" type="ORF">FE782_00510</name>
</gene>
<feature type="domain" description="HTH gntR-type" evidence="4">
    <location>
        <begin position="3"/>
        <end position="71"/>
    </location>
</feature>
<dbReference type="CDD" id="cd07377">
    <property type="entry name" value="WHTH_GntR"/>
    <property type="match status" value="1"/>
</dbReference>
<evidence type="ECO:0000313" key="6">
    <source>
        <dbReference type="Proteomes" id="UP000309676"/>
    </source>
</evidence>
<dbReference type="InterPro" id="IPR008920">
    <property type="entry name" value="TF_FadR/GntR_C"/>
</dbReference>
<keyword evidence="2" id="KW-0238">DNA-binding</keyword>
<keyword evidence="6" id="KW-1185">Reference proteome</keyword>
<proteinExistence type="predicted"/>
<evidence type="ECO:0000256" key="2">
    <source>
        <dbReference type="ARBA" id="ARBA00023125"/>
    </source>
</evidence>
<dbReference type="PROSITE" id="PS50949">
    <property type="entry name" value="HTH_GNTR"/>
    <property type="match status" value="1"/>
</dbReference>
<dbReference type="PANTHER" id="PTHR43537">
    <property type="entry name" value="TRANSCRIPTIONAL REGULATOR, GNTR FAMILY"/>
    <property type="match status" value="1"/>
</dbReference>
<dbReference type="PANTHER" id="PTHR43537:SF5">
    <property type="entry name" value="UXU OPERON TRANSCRIPTIONAL REGULATOR"/>
    <property type="match status" value="1"/>
</dbReference>
<evidence type="ECO:0000256" key="3">
    <source>
        <dbReference type="ARBA" id="ARBA00023163"/>
    </source>
</evidence>
<evidence type="ECO:0000259" key="4">
    <source>
        <dbReference type="PROSITE" id="PS50949"/>
    </source>
</evidence>
<sequence length="237" mass="26984">MKVLVSTKVLSEITEKIEKGDWKPGEKLPSLSALASEFSISVSTLREVMRILEEKGYVLIEHGRGMFVRAQSYWRSDDMFELSGLPIGNMTSLLEFRNLLEPEMARLAAERGSTGQIRLIKDAASRMIANIEKGEDYFEADIAFHEYIAEACANEIMAKVMKDISDLLLESRRNTIRIPGSAQRASHFHMLIALAIEQRNPQMAKDMMSFHLNDVKQDFLRLRELDAMKDGMEEELP</sequence>
<protein>
    <submittedName>
        <fullName evidence="5">FadR family transcriptional regulator</fullName>
    </submittedName>
</protein>
<evidence type="ECO:0000256" key="1">
    <source>
        <dbReference type="ARBA" id="ARBA00023015"/>
    </source>
</evidence>
<dbReference type="GO" id="GO:0003700">
    <property type="term" value="F:DNA-binding transcription factor activity"/>
    <property type="evidence" value="ECO:0007669"/>
    <property type="project" value="InterPro"/>
</dbReference>
<dbReference type="Proteomes" id="UP000309676">
    <property type="component" value="Unassembled WGS sequence"/>
</dbReference>
<dbReference type="RefSeq" id="WP_138191426.1">
    <property type="nucleotide sequence ID" value="NZ_VCIW01000001.1"/>
</dbReference>
<keyword evidence="3" id="KW-0804">Transcription</keyword>
<reference evidence="5 6" key="1">
    <citation type="submission" date="2019-05" db="EMBL/GenBank/DDBJ databases">
        <authorList>
            <person name="Narsing Rao M.P."/>
            <person name="Li W.J."/>
        </authorList>
    </citation>
    <scope>NUCLEOTIDE SEQUENCE [LARGE SCALE GENOMIC DNA]</scope>
    <source>
        <strain evidence="5 6">SYSU_K30003</strain>
    </source>
</reference>